<dbReference type="SUPFAM" id="SSF57903">
    <property type="entry name" value="FYVE/PHD zinc finger"/>
    <property type="match status" value="1"/>
</dbReference>
<gene>
    <name evidence="1" type="ORF">LOCC1_G006776</name>
</gene>
<dbReference type="Proteomes" id="UP000443090">
    <property type="component" value="Unassembled WGS sequence"/>
</dbReference>
<dbReference type="InterPro" id="IPR013083">
    <property type="entry name" value="Znf_RING/FYVE/PHD"/>
</dbReference>
<dbReference type="Gene3D" id="3.30.40.10">
    <property type="entry name" value="Zinc/RING finger domain, C3HC4 (zinc finger)"/>
    <property type="match status" value="1"/>
</dbReference>
<dbReference type="AlphaFoldDB" id="A0A8H8UCN4"/>
<comment type="caution">
    <text evidence="1">The sequence shown here is derived from an EMBL/GenBank/DDBJ whole genome shotgun (WGS) entry which is preliminary data.</text>
</comment>
<evidence type="ECO:0000313" key="2">
    <source>
        <dbReference type="Proteomes" id="UP000443090"/>
    </source>
</evidence>
<dbReference type="CDD" id="cd15489">
    <property type="entry name" value="PHD_SF"/>
    <property type="match status" value="1"/>
</dbReference>
<name>A0A8H8UCN4_9HELO</name>
<dbReference type="EMBL" id="QGMI01000489">
    <property type="protein sequence ID" value="TVY39891.1"/>
    <property type="molecule type" value="Genomic_DNA"/>
</dbReference>
<reference evidence="1 2" key="1">
    <citation type="submission" date="2018-05" db="EMBL/GenBank/DDBJ databases">
        <title>Genome sequencing and assembly of the regulated plant pathogen Lachnellula willkommii and related sister species for the development of diagnostic species identification markers.</title>
        <authorList>
            <person name="Giroux E."/>
            <person name="Bilodeau G."/>
        </authorList>
    </citation>
    <scope>NUCLEOTIDE SEQUENCE [LARGE SCALE GENOMIC DNA]</scope>
    <source>
        <strain evidence="1 2">CBS 160.35</strain>
    </source>
</reference>
<keyword evidence="2" id="KW-1185">Reference proteome</keyword>
<evidence type="ECO:0000313" key="1">
    <source>
        <dbReference type="EMBL" id="TVY39891.1"/>
    </source>
</evidence>
<dbReference type="InterPro" id="IPR011011">
    <property type="entry name" value="Znf_FYVE_PHD"/>
</dbReference>
<protein>
    <submittedName>
        <fullName evidence="1">Uncharacterized protein</fullName>
    </submittedName>
</protein>
<organism evidence="1 2">
    <name type="scientific">Lachnellula occidentalis</name>
    <dbReference type="NCBI Taxonomy" id="215460"/>
    <lineage>
        <taxon>Eukaryota</taxon>
        <taxon>Fungi</taxon>
        <taxon>Dikarya</taxon>
        <taxon>Ascomycota</taxon>
        <taxon>Pezizomycotina</taxon>
        <taxon>Leotiomycetes</taxon>
        <taxon>Helotiales</taxon>
        <taxon>Lachnaceae</taxon>
        <taxon>Lachnellula</taxon>
    </lineage>
</organism>
<dbReference type="OrthoDB" id="1928087at2759"/>
<accession>A0A8H8UCN4</accession>
<proteinExistence type="predicted"/>
<sequence length="411" mass="46246">MGLPVCMRRLNLDSICEAEDLSIEALLQNGSNPLLDISAGQDSLQAEKEYGYWETEIEQPSPLNELQYRMFVDFVYQWRYFIDDRTIWKHPSSTLFRRLCNAFLRLAAWDLEISSEGEIATLPLDAETFPDWDSPPTDIYWFHRSLVVLCEDLGTSSSISAAVSRARTFCSPVFPLLTNSSATECSAGFRILTYILTSPCINKGERNPAAREVSSIALPMEVLDMILNTVAAYDIISFAQASLKVENWYYASLPQFPDMAIRDFHASMACCGERTNSKGIEGVCCSDCHAWRHSACLDASERTPEKRYVCSKCRLSRTRPKLIPGAIGRANPLQRARDRPDGCRVMIQKQEKVLQLRTTSPAVVRPELRILKRDLTLTPPNQIDYVVLFGGSWSGLAYGLDDVGAKTRIWG</sequence>